<dbReference type="InterPro" id="IPR021720">
    <property type="entry name" value="Malectin_dom"/>
</dbReference>
<evidence type="ECO:0000256" key="2">
    <source>
        <dbReference type="ARBA" id="ARBA00009141"/>
    </source>
</evidence>
<dbReference type="InParanoid" id="A0CEJ8"/>
<evidence type="ECO:0000256" key="7">
    <source>
        <dbReference type="ARBA" id="ARBA00023136"/>
    </source>
</evidence>
<feature type="transmembrane region" description="Helical" evidence="10">
    <location>
        <begin position="246"/>
        <end position="267"/>
    </location>
</feature>
<evidence type="ECO:0000256" key="10">
    <source>
        <dbReference type="SAM" id="Phobius"/>
    </source>
</evidence>
<evidence type="ECO:0000256" key="4">
    <source>
        <dbReference type="ARBA" id="ARBA00022729"/>
    </source>
</evidence>
<dbReference type="PANTHER" id="PTHR13460:SF0">
    <property type="entry name" value="MALECTIN"/>
    <property type="match status" value="1"/>
</dbReference>
<keyword evidence="5" id="KW-0256">Endoplasmic reticulum</keyword>
<dbReference type="Gene3D" id="2.60.120.430">
    <property type="entry name" value="Galactose-binding lectin"/>
    <property type="match status" value="1"/>
</dbReference>
<dbReference type="GO" id="GO:0030246">
    <property type="term" value="F:carbohydrate binding"/>
    <property type="evidence" value="ECO:0007669"/>
    <property type="project" value="InterPro"/>
</dbReference>
<dbReference type="GO" id="GO:0005789">
    <property type="term" value="C:endoplasmic reticulum membrane"/>
    <property type="evidence" value="ECO:0007669"/>
    <property type="project" value="UniProtKB-SubCell"/>
</dbReference>
<dbReference type="RefSeq" id="XP_001436612.1">
    <property type="nucleotide sequence ID" value="XM_001436575.2"/>
</dbReference>
<comment type="similarity">
    <text evidence="2">Belongs to the malectin family.</text>
</comment>
<evidence type="ECO:0000259" key="11">
    <source>
        <dbReference type="Pfam" id="PF11721"/>
    </source>
</evidence>
<evidence type="ECO:0000256" key="9">
    <source>
        <dbReference type="ARBA" id="ARBA00023277"/>
    </source>
</evidence>
<dbReference type="EMBL" id="CT868065">
    <property type="protein sequence ID" value="CAK69215.1"/>
    <property type="molecule type" value="Genomic_DNA"/>
</dbReference>
<dbReference type="GO" id="GO:0016020">
    <property type="term" value="C:membrane"/>
    <property type="evidence" value="ECO:0000318"/>
    <property type="project" value="GO_Central"/>
</dbReference>
<evidence type="ECO:0000256" key="5">
    <source>
        <dbReference type="ARBA" id="ARBA00022824"/>
    </source>
</evidence>
<evidence type="ECO:0000256" key="6">
    <source>
        <dbReference type="ARBA" id="ARBA00022989"/>
    </source>
</evidence>
<protein>
    <recommendedName>
        <fullName evidence="11">Malectin domain-containing protein</fullName>
    </recommendedName>
</protein>
<name>A0CEJ8_PARTE</name>
<comment type="subcellular location">
    <subcellularLocation>
        <location evidence="1">Endoplasmic reticulum membrane</location>
        <topology evidence="1">Single-pass type I membrane protein</topology>
    </subcellularLocation>
</comment>
<dbReference type="HOGENOM" id="CLU_978118_0_0_1"/>
<keyword evidence="8" id="KW-0325">Glycoprotein</keyword>
<accession>A0CEJ8</accession>
<dbReference type="AlphaFoldDB" id="A0CEJ8"/>
<reference evidence="12 13" key="1">
    <citation type="journal article" date="2006" name="Nature">
        <title>Global trends of whole-genome duplications revealed by the ciliate Paramecium tetraurelia.</title>
        <authorList>
            <consortium name="Genoscope"/>
            <person name="Aury J.-M."/>
            <person name="Jaillon O."/>
            <person name="Duret L."/>
            <person name="Noel B."/>
            <person name="Jubin C."/>
            <person name="Porcel B.M."/>
            <person name="Segurens B."/>
            <person name="Daubin V."/>
            <person name="Anthouard V."/>
            <person name="Aiach N."/>
            <person name="Arnaiz O."/>
            <person name="Billaut A."/>
            <person name="Beisson J."/>
            <person name="Blanc I."/>
            <person name="Bouhouche K."/>
            <person name="Camara F."/>
            <person name="Duharcourt S."/>
            <person name="Guigo R."/>
            <person name="Gogendeau D."/>
            <person name="Katinka M."/>
            <person name="Keller A.-M."/>
            <person name="Kissmehl R."/>
            <person name="Klotz C."/>
            <person name="Koll F."/>
            <person name="Le Moue A."/>
            <person name="Lepere C."/>
            <person name="Malinsky S."/>
            <person name="Nowacki M."/>
            <person name="Nowak J.K."/>
            <person name="Plattner H."/>
            <person name="Poulain J."/>
            <person name="Ruiz F."/>
            <person name="Serrano V."/>
            <person name="Zagulski M."/>
            <person name="Dessen P."/>
            <person name="Betermier M."/>
            <person name="Weissenbach J."/>
            <person name="Scarpelli C."/>
            <person name="Schachter V."/>
            <person name="Sperling L."/>
            <person name="Meyer E."/>
            <person name="Cohen J."/>
            <person name="Wincker P."/>
        </authorList>
    </citation>
    <scope>NUCLEOTIDE SEQUENCE [LARGE SCALE GENOMIC DNA]</scope>
    <source>
        <strain evidence="12 13">Stock d4-2</strain>
    </source>
</reference>
<dbReference type="Pfam" id="PF11721">
    <property type="entry name" value="Malectin"/>
    <property type="match status" value="1"/>
</dbReference>
<dbReference type="GeneID" id="5022397"/>
<keyword evidence="4" id="KW-0732">Signal</keyword>
<organism evidence="12 13">
    <name type="scientific">Paramecium tetraurelia</name>
    <dbReference type="NCBI Taxonomy" id="5888"/>
    <lineage>
        <taxon>Eukaryota</taxon>
        <taxon>Sar</taxon>
        <taxon>Alveolata</taxon>
        <taxon>Ciliophora</taxon>
        <taxon>Intramacronucleata</taxon>
        <taxon>Oligohymenophorea</taxon>
        <taxon>Peniculida</taxon>
        <taxon>Parameciidae</taxon>
        <taxon>Paramecium</taxon>
    </lineage>
</organism>
<keyword evidence="6 10" id="KW-1133">Transmembrane helix</keyword>
<keyword evidence="13" id="KW-1185">Reference proteome</keyword>
<keyword evidence="7 10" id="KW-0472">Membrane</keyword>
<dbReference type="PANTHER" id="PTHR13460">
    <property type="match status" value="1"/>
</dbReference>
<evidence type="ECO:0000256" key="3">
    <source>
        <dbReference type="ARBA" id="ARBA00022692"/>
    </source>
</evidence>
<dbReference type="OMA" id="YIIEISF"/>
<evidence type="ECO:0000256" key="1">
    <source>
        <dbReference type="ARBA" id="ARBA00004115"/>
    </source>
</evidence>
<proteinExistence type="inferred from homology"/>
<keyword evidence="3 10" id="KW-0812">Transmembrane</keyword>
<keyword evidence="9" id="KW-0119">Carbohydrate metabolism</keyword>
<dbReference type="InterPro" id="IPR039155">
    <property type="entry name" value="MLEC"/>
</dbReference>
<sequence length="285" mass="33103">MKYRSFNGINYKNDQFFQGSSEFVDYYDEQQSVKVRKTVDQELYMTQRLGLNFFYKLPLNKDSPETQNYILTLYFAELQYQESNARIFEVFFGNKLVIENLDIYETVGMQTAYSIDLSFQKIGQQILYKGEQINGALSKNQELIIRFKAIKSQAAIAGIMLKIGDNEIEIANNETPRNTLKVMDGFKRLSDESLKIIESEVKEKQKDLQKIHAELDDPNNRRGLKKEIKLVEFSIKLLILLSRSPFGIVLASSFFGISLIALFQLFYNDKQKITELSKTKIQKQN</sequence>
<dbReference type="STRING" id="5888.A0CEJ8"/>
<feature type="domain" description="Malectin" evidence="11">
    <location>
        <begin position="4"/>
        <end position="159"/>
    </location>
</feature>
<dbReference type="Proteomes" id="UP000000600">
    <property type="component" value="Unassembled WGS sequence"/>
</dbReference>
<evidence type="ECO:0000313" key="13">
    <source>
        <dbReference type="Proteomes" id="UP000000600"/>
    </source>
</evidence>
<evidence type="ECO:0000256" key="8">
    <source>
        <dbReference type="ARBA" id="ARBA00023180"/>
    </source>
</evidence>
<dbReference type="OrthoDB" id="10013439at2759"/>
<gene>
    <name evidence="12" type="ORF">GSPATT00037653001</name>
</gene>
<evidence type="ECO:0000313" key="12">
    <source>
        <dbReference type="EMBL" id="CAK69215.1"/>
    </source>
</evidence>
<dbReference type="KEGG" id="ptm:GSPATT00037653001"/>